<dbReference type="KEGG" id="msch:N508_000342"/>
<sequence length="387" mass="43006">MKYIVLLCDGLADRPIKELNNKTIIEYANIPNIHKTAEHGICGYIQTTPDGMAPGSDICNLSIFGYNPKNYYTGRSPLEACSMGIELGENDMAFRCNTVTIINDIMESFTAYHIEEKYVENIINALNQEFKDEGIEFYKGVGYRNLMVIRNAGDMKLSTTPPHDISDKNSIDYAPTGNGAEKLIEIMKRAKDKVFNGSIDTGKATNIWLWGQGVKPALPAFIDEYKVKGSVISAVDLIRGIGVCAGMDIIKVPDITGFTDTNFKGKAEYAVNALKKYDYVFIHVEAPDEAGHLGSISEKVKAIELIDSQMIPVILDGLKKYSEYRLLITPDHATPIELKTHSSEKIPAIIFGSDIKADENKAYSEYIKLPSFDLKDGYKIAELFIKN</sequence>
<organism evidence="7 8">
    <name type="scientific">Mucispirillum schaedleri ASF457</name>
    <dbReference type="NCBI Taxonomy" id="1379858"/>
    <lineage>
        <taxon>Bacteria</taxon>
        <taxon>Pseudomonadati</taxon>
        <taxon>Deferribacterota</taxon>
        <taxon>Deferribacteres</taxon>
        <taxon>Deferribacterales</taxon>
        <taxon>Mucispirillaceae</taxon>
        <taxon>Mucispirillum</taxon>
    </lineage>
</organism>
<dbReference type="GO" id="GO:0004619">
    <property type="term" value="F:phosphoglycerate mutase activity"/>
    <property type="evidence" value="ECO:0007669"/>
    <property type="project" value="UniProtKB-EC"/>
</dbReference>
<keyword evidence="6" id="KW-0413">Isomerase</keyword>
<dbReference type="AlphaFoldDB" id="V2RIR9"/>
<reference evidence="7" key="3">
    <citation type="submission" date="2022-06" db="EMBL/GenBank/DDBJ databases">
        <title>Resources to Facilitate Use of the Altered Schaedler Flora (ASF) Mouse Model to Study Microbiome Function.</title>
        <authorList>
            <person name="Proctor A."/>
            <person name="Parvinroo S."/>
            <person name="Richie T."/>
            <person name="Jia X."/>
            <person name="Lee S.T.M."/>
            <person name="Karp P.D."/>
            <person name="Paley S."/>
            <person name="Kostic A.D."/>
            <person name="Pierre J.F."/>
            <person name="Wannemuehler M.J."/>
            <person name="Phillips G.J."/>
        </authorList>
    </citation>
    <scope>NUCLEOTIDE SEQUENCE</scope>
    <source>
        <strain evidence="7">ASF457</strain>
    </source>
</reference>
<dbReference type="PIRSF" id="PIRSF006392">
    <property type="entry name" value="IPGAM_arch"/>
    <property type="match status" value="1"/>
</dbReference>
<dbReference type="GO" id="GO:0046872">
    <property type="term" value="F:metal ion binding"/>
    <property type="evidence" value="ECO:0007669"/>
    <property type="project" value="InterPro"/>
</dbReference>
<dbReference type="NCBIfam" id="TIGR02535">
    <property type="entry name" value="hyp_Hser_kinase"/>
    <property type="match status" value="1"/>
</dbReference>
<dbReference type="PANTHER" id="PTHR31209:SF4">
    <property type="entry name" value="2,3-BISPHOSPHOGLYCERATE-INDEPENDENT PHOSPHOGLYCERATE MUTASE"/>
    <property type="match status" value="1"/>
</dbReference>
<accession>V2RIR9</accession>
<dbReference type="Pfam" id="PF10143">
    <property type="entry name" value="PhosphMutase"/>
    <property type="match status" value="1"/>
</dbReference>
<evidence type="ECO:0000256" key="1">
    <source>
        <dbReference type="ARBA" id="ARBA00000370"/>
    </source>
</evidence>
<dbReference type="Pfam" id="PF01676">
    <property type="entry name" value="Metalloenzyme"/>
    <property type="match status" value="1"/>
</dbReference>
<dbReference type="CDD" id="cd16011">
    <property type="entry name" value="iPGM_like"/>
    <property type="match status" value="1"/>
</dbReference>
<evidence type="ECO:0000256" key="5">
    <source>
        <dbReference type="ARBA" id="ARBA00023152"/>
    </source>
</evidence>
<evidence type="ECO:0000256" key="3">
    <source>
        <dbReference type="ARBA" id="ARBA00004921"/>
    </source>
</evidence>
<evidence type="ECO:0000256" key="2">
    <source>
        <dbReference type="ARBA" id="ARBA00002315"/>
    </source>
</evidence>
<comment type="similarity">
    <text evidence="4">Belongs to the BPG-independent phosphoglycerate mutase family. A-PGAM subfamily.</text>
</comment>
<dbReference type="RefSeq" id="WP_023276353.1">
    <property type="nucleotide sequence ID" value="NZ_CP097562.1"/>
</dbReference>
<evidence type="ECO:0000256" key="4">
    <source>
        <dbReference type="ARBA" id="ARBA00005524"/>
    </source>
</evidence>
<keyword evidence="5" id="KW-0324">Glycolysis</keyword>
<dbReference type="NCBIfam" id="TIGR00306">
    <property type="entry name" value="apgM"/>
    <property type="match status" value="1"/>
</dbReference>
<dbReference type="EMBL" id="CP097562">
    <property type="protein sequence ID" value="USF23285.1"/>
    <property type="molecule type" value="Genomic_DNA"/>
</dbReference>
<comment type="pathway">
    <text evidence="3">Carbohydrate degradation.</text>
</comment>
<reference evidence="7" key="1">
    <citation type="journal article" date="2014" name="Genome Announc.">
        <title>Draft genome sequences of the altered schaedler flora, a defined bacterial community from gnotobiotic mice.</title>
        <authorList>
            <person name="Wannemuehler M.J."/>
            <person name="Overstreet A.M."/>
            <person name="Ward D.V."/>
            <person name="Phillips G.J."/>
        </authorList>
    </citation>
    <scope>NUCLEOTIDE SEQUENCE</scope>
    <source>
        <strain evidence="7">ASF457</strain>
    </source>
</reference>
<comment type="function">
    <text evidence="2">Catalyzes the interconversion of 2-phosphoglycerate and 3-phosphoglycerate.</text>
</comment>
<gene>
    <name evidence="7" type="primary">apgM</name>
    <name evidence="7" type="ORF">N508_000342</name>
</gene>
<dbReference type="InterPro" id="IPR023665">
    <property type="entry name" value="ApgAM_prokaryotes"/>
</dbReference>
<dbReference type="SUPFAM" id="SSF53649">
    <property type="entry name" value="Alkaline phosphatase-like"/>
    <property type="match status" value="1"/>
</dbReference>
<evidence type="ECO:0000256" key="6">
    <source>
        <dbReference type="ARBA" id="ARBA00023235"/>
    </source>
</evidence>
<dbReference type="PANTHER" id="PTHR31209">
    <property type="entry name" value="COFACTOR-INDEPENDENT PHOSPHOGLYCERATE MUTASE"/>
    <property type="match status" value="1"/>
</dbReference>
<protein>
    <submittedName>
        <fullName evidence="7">2,3-bisphosphoglycerate-independent phosphoglycerate mutase</fullName>
    </submittedName>
</protein>
<dbReference type="GO" id="GO:0006096">
    <property type="term" value="P:glycolytic process"/>
    <property type="evidence" value="ECO:0007669"/>
    <property type="project" value="UniProtKB-KW"/>
</dbReference>
<comment type="catalytic activity">
    <reaction evidence="1">
        <text>(2R)-2-phosphoglycerate = (2R)-3-phosphoglycerate</text>
        <dbReference type="Rhea" id="RHEA:15901"/>
        <dbReference type="ChEBI" id="CHEBI:58272"/>
        <dbReference type="ChEBI" id="CHEBI:58289"/>
        <dbReference type="EC" id="5.4.2.12"/>
    </reaction>
</comment>
<dbReference type="eggNOG" id="COG3635">
    <property type="taxonomic scope" value="Bacteria"/>
</dbReference>
<keyword evidence="8" id="KW-1185">Reference proteome</keyword>
<evidence type="ECO:0000313" key="8">
    <source>
        <dbReference type="Proteomes" id="UP000017429"/>
    </source>
</evidence>
<reference evidence="7" key="2">
    <citation type="submission" date="2022-05" db="EMBL/GenBank/DDBJ databases">
        <authorList>
            <person name="Proctor A.L."/>
            <person name="Phillips G.J."/>
            <person name="Wannemuehler M.J."/>
        </authorList>
    </citation>
    <scope>NUCLEOTIDE SEQUENCE</scope>
    <source>
        <strain evidence="7">ASF457</strain>
    </source>
</reference>
<name>V2RIR9_9BACT</name>
<dbReference type="OrthoDB" id="9804453at2"/>
<dbReference type="InterPro" id="IPR017850">
    <property type="entry name" value="Alkaline_phosphatase_core_sf"/>
</dbReference>
<dbReference type="NCBIfam" id="NF003242">
    <property type="entry name" value="PRK04200.1"/>
    <property type="match status" value="1"/>
</dbReference>
<proteinExistence type="inferred from homology"/>
<evidence type="ECO:0000313" key="7">
    <source>
        <dbReference type="EMBL" id="USF23285.1"/>
    </source>
</evidence>
<dbReference type="InterPro" id="IPR006124">
    <property type="entry name" value="Metalloenzyme"/>
</dbReference>
<dbReference type="Proteomes" id="UP000017429">
    <property type="component" value="Chromosome"/>
</dbReference>
<dbReference type="Gene3D" id="3.40.720.10">
    <property type="entry name" value="Alkaline Phosphatase, subunit A"/>
    <property type="match status" value="2"/>
</dbReference>
<dbReference type="InterPro" id="IPR004456">
    <property type="entry name" value="Pglycerate_mutase_ApgM"/>
</dbReference>